<evidence type="ECO:0008006" key="3">
    <source>
        <dbReference type="Google" id="ProtNLM"/>
    </source>
</evidence>
<evidence type="ECO:0000313" key="2">
    <source>
        <dbReference type="Proteomes" id="UP000004622"/>
    </source>
</evidence>
<dbReference type="PATRIC" id="fig|1189611.3.peg.3134"/>
<sequence length="189" mass="20312">MSDLDLRRRELRERQGAGARYDAPEAPAEALDLMRRGAANFARILNDLSDAALCETVPRWLSRAHAVAMVGLQARAMCTALAALQRGENASGDIAWSVARSAIDVTASLPPRALRNLFAHSQVHLNVVLRDLRGEDWGIALESGGGPSWTIADIPHRRATTLWQAAADLENGAVLGRDLPFNSPGTGAD</sequence>
<evidence type="ECO:0000313" key="1">
    <source>
        <dbReference type="EMBL" id="EIM73591.1"/>
    </source>
</evidence>
<dbReference type="Gene3D" id="1.20.120.450">
    <property type="entry name" value="dinb family like domain"/>
    <property type="match status" value="1"/>
</dbReference>
<organism evidence="1 2">
    <name type="scientific">Nitratireductor aquibiodomus RA22</name>
    <dbReference type="NCBI Taxonomy" id="1189611"/>
    <lineage>
        <taxon>Bacteria</taxon>
        <taxon>Pseudomonadati</taxon>
        <taxon>Pseudomonadota</taxon>
        <taxon>Alphaproteobacteria</taxon>
        <taxon>Hyphomicrobiales</taxon>
        <taxon>Phyllobacteriaceae</taxon>
        <taxon>Nitratireductor</taxon>
    </lineage>
</organism>
<reference evidence="1 2" key="1">
    <citation type="journal article" date="2012" name="J. Bacteriol.">
        <title>Genome Sequence of Nitratireductor aquibiodomus Strain RA22.</title>
        <authorList>
            <person name="Singh A."/>
            <person name="Jangir P.K."/>
            <person name="Kumari C."/>
            <person name="Sharma R."/>
        </authorList>
    </citation>
    <scope>NUCLEOTIDE SEQUENCE [LARGE SCALE GENOMIC DNA]</scope>
    <source>
        <strain evidence="1 2">RA22</strain>
    </source>
</reference>
<dbReference type="RefSeq" id="WP_007009440.1">
    <property type="nucleotide sequence ID" value="NZ_AJXZ01000038.1"/>
</dbReference>
<name>I5BVI9_9HYPH</name>
<dbReference type="OrthoDB" id="7847787at2"/>
<comment type="caution">
    <text evidence="1">The sequence shown here is derived from an EMBL/GenBank/DDBJ whole genome shotgun (WGS) entry which is preliminary data.</text>
</comment>
<accession>I5BVI9</accession>
<dbReference type="InterPro" id="IPR034660">
    <property type="entry name" value="DinB/YfiT-like"/>
</dbReference>
<gene>
    <name evidence="1" type="ORF">A33O_15501</name>
</gene>
<dbReference type="EMBL" id="AJXZ01000038">
    <property type="protein sequence ID" value="EIM73591.1"/>
    <property type="molecule type" value="Genomic_DNA"/>
</dbReference>
<protein>
    <recommendedName>
        <fullName evidence="3">Mycothiol-dependent maleylpyruvate isomerase metal-binding domain-containing protein</fullName>
    </recommendedName>
</protein>
<dbReference type="Proteomes" id="UP000004622">
    <property type="component" value="Unassembled WGS sequence"/>
</dbReference>
<dbReference type="AlphaFoldDB" id="I5BVI9"/>
<proteinExistence type="predicted"/>
<dbReference type="SUPFAM" id="SSF109854">
    <property type="entry name" value="DinB/YfiT-like putative metalloenzymes"/>
    <property type="match status" value="1"/>
</dbReference>